<proteinExistence type="predicted"/>
<gene>
    <name evidence="4" type="ORF">MM415A00110_0011</name>
    <name evidence="2" type="ORF">MM415B00633_0014</name>
    <name evidence="1" type="ORF">TM448A00090_0065</name>
    <name evidence="3" type="ORF">TM448B00221_0039</name>
</gene>
<accession>A0A6H1Z8L4</accession>
<dbReference type="EMBL" id="MT144601">
    <property type="protein sequence ID" value="QJH94485.1"/>
    <property type="molecule type" value="Genomic_DNA"/>
</dbReference>
<name>A0A6H1Z8L4_9ZZZZ</name>
<dbReference type="EMBL" id="MT145189">
    <property type="protein sequence ID" value="QJI04690.1"/>
    <property type="molecule type" value="Genomic_DNA"/>
</dbReference>
<organism evidence="1">
    <name type="scientific">viral metagenome</name>
    <dbReference type="NCBI Taxonomy" id="1070528"/>
    <lineage>
        <taxon>unclassified sequences</taxon>
        <taxon>metagenomes</taxon>
        <taxon>organismal metagenomes</taxon>
    </lineage>
</organism>
<evidence type="ECO:0000313" key="4">
    <source>
        <dbReference type="EMBL" id="QJI04690.1"/>
    </source>
</evidence>
<evidence type="ECO:0000313" key="2">
    <source>
        <dbReference type="EMBL" id="QJA63330.1"/>
    </source>
</evidence>
<evidence type="ECO:0000313" key="1">
    <source>
        <dbReference type="EMBL" id="QJA44233.1"/>
    </source>
</evidence>
<dbReference type="EMBL" id="MT141495">
    <property type="protein sequence ID" value="QJA63330.1"/>
    <property type="molecule type" value="Genomic_DNA"/>
</dbReference>
<reference evidence="1" key="1">
    <citation type="submission" date="2020-03" db="EMBL/GenBank/DDBJ databases">
        <title>The deep terrestrial virosphere.</title>
        <authorList>
            <person name="Holmfeldt K."/>
            <person name="Nilsson E."/>
            <person name="Simone D."/>
            <person name="Lopez-Fernandez M."/>
            <person name="Wu X."/>
            <person name="de Brujin I."/>
            <person name="Lundin D."/>
            <person name="Andersson A."/>
            <person name="Bertilsson S."/>
            <person name="Dopson M."/>
        </authorList>
    </citation>
    <scope>NUCLEOTIDE SEQUENCE</scope>
    <source>
        <strain evidence="4">MM415A00110</strain>
        <strain evidence="2">MM415B00633</strain>
        <strain evidence="1">TM448A00090</strain>
        <strain evidence="3">TM448B00221</strain>
    </source>
</reference>
<sequence length="66" mass="7356">MPDKINVEILEDGTIQFSTDKISAKNHASADEFMAEIEKLCGGVRVVEKRKQKYAHVHAKGVVHAH</sequence>
<protein>
    <submittedName>
        <fullName evidence="1">Uncharacterized protein</fullName>
    </submittedName>
</protein>
<dbReference type="AlphaFoldDB" id="A0A6H1Z8L4"/>
<dbReference type="EMBL" id="MT143974">
    <property type="protein sequence ID" value="QJA44233.1"/>
    <property type="molecule type" value="Genomic_DNA"/>
</dbReference>
<evidence type="ECO:0000313" key="3">
    <source>
        <dbReference type="EMBL" id="QJH94485.1"/>
    </source>
</evidence>